<name>A0A4D9EQN9_9SAUR</name>
<dbReference type="EMBL" id="QXTE01000052">
    <property type="protein sequence ID" value="TFK09472.1"/>
    <property type="molecule type" value="Genomic_DNA"/>
</dbReference>
<evidence type="ECO:0000313" key="1">
    <source>
        <dbReference type="EMBL" id="TFK09472.1"/>
    </source>
</evidence>
<accession>A0A4D9EQN9</accession>
<reference evidence="1 2" key="1">
    <citation type="submission" date="2019-04" db="EMBL/GenBank/DDBJ databases">
        <title>Draft genome of the big-headed turtle Platysternon megacephalum.</title>
        <authorList>
            <person name="Gong S."/>
        </authorList>
    </citation>
    <scope>NUCLEOTIDE SEQUENCE [LARGE SCALE GENOMIC DNA]</scope>
    <source>
        <strain evidence="1">DO16091913</strain>
        <tissue evidence="1">Muscle</tissue>
    </source>
</reference>
<comment type="caution">
    <text evidence="1">The sequence shown here is derived from an EMBL/GenBank/DDBJ whole genome shotgun (WGS) entry which is preliminary data.</text>
</comment>
<keyword evidence="2" id="KW-1185">Reference proteome</keyword>
<organism evidence="1 2">
    <name type="scientific">Platysternon megacephalum</name>
    <name type="common">big-headed turtle</name>
    <dbReference type="NCBI Taxonomy" id="55544"/>
    <lineage>
        <taxon>Eukaryota</taxon>
        <taxon>Metazoa</taxon>
        <taxon>Chordata</taxon>
        <taxon>Craniata</taxon>
        <taxon>Vertebrata</taxon>
        <taxon>Euteleostomi</taxon>
        <taxon>Archelosauria</taxon>
        <taxon>Testudinata</taxon>
        <taxon>Testudines</taxon>
        <taxon>Cryptodira</taxon>
        <taxon>Durocryptodira</taxon>
        <taxon>Testudinoidea</taxon>
        <taxon>Platysternidae</taxon>
        <taxon>Platysternon</taxon>
    </lineage>
</organism>
<evidence type="ECO:0000313" key="2">
    <source>
        <dbReference type="Proteomes" id="UP000297703"/>
    </source>
</evidence>
<dbReference type="Proteomes" id="UP000297703">
    <property type="component" value="Unassembled WGS sequence"/>
</dbReference>
<proteinExistence type="predicted"/>
<dbReference type="AlphaFoldDB" id="A0A4D9EQN9"/>
<sequence length="114" mass="12931">MLKPIPCFNMSSIALLNRGECRSLLCDMTIQVLQNLAKELHGIEGRALQSLKKKKQAENVLKNSNCLKPTFIHHKGAGGNVFALKFSIWINGDLYESMFHHNLSLIHITIEFRL</sequence>
<gene>
    <name evidence="1" type="ORF">DR999_PMT07492</name>
</gene>
<protein>
    <submittedName>
        <fullName evidence="1">Beta-Ala-His dipeptidase</fullName>
    </submittedName>
</protein>
<reference evidence="1 2" key="2">
    <citation type="submission" date="2019-04" db="EMBL/GenBank/DDBJ databases">
        <title>The genome sequence of big-headed turtle.</title>
        <authorList>
            <person name="Gong S."/>
        </authorList>
    </citation>
    <scope>NUCLEOTIDE SEQUENCE [LARGE SCALE GENOMIC DNA]</scope>
    <source>
        <strain evidence="1">DO16091913</strain>
        <tissue evidence="1">Muscle</tissue>
    </source>
</reference>